<gene>
    <name evidence="4" type="ORF">GGI15_001725</name>
</gene>
<evidence type="ECO:0000313" key="5">
    <source>
        <dbReference type="Proteomes" id="UP001140172"/>
    </source>
</evidence>
<dbReference type="PANTHER" id="PTHR10358:SF6">
    <property type="entry name" value="ENDOSULFINE, ISOFORM A"/>
    <property type="match status" value="1"/>
</dbReference>
<evidence type="ECO:0000256" key="1">
    <source>
        <dbReference type="ARBA" id="ARBA00010520"/>
    </source>
</evidence>
<dbReference type="PANTHER" id="PTHR10358">
    <property type="entry name" value="ENDOSULFINE"/>
    <property type="match status" value="1"/>
</dbReference>
<dbReference type="Proteomes" id="UP001140172">
    <property type="component" value="Unassembled WGS sequence"/>
</dbReference>
<dbReference type="GO" id="GO:0004864">
    <property type="term" value="F:protein phosphatase inhibitor activity"/>
    <property type="evidence" value="ECO:0007669"/>
    <property type="project" value="TreeGrafter"/>
</dbReference>
<feature type="region of interest" description="Disordered" evidence="3">
    <location>
        <begin position="80"/>
        <end position="177"/>
    </location>
</feature>
<dbReference type="EMBL" id="JANBUM010000074">
    <property type="protein sequence ID" value="KAJ2786058.1"/>
    <property type="molecule type" value="Genomic_DNA"/>
</dbReference>
<protein>
    <recommendedName>
        <fullName evidence="2">mRNA stability protein</fullName>
    </recommendedName>
</protein>
<name>A0A9W8HHM6_9FUNG</name>
<evidence type="ECO:0000256" key="2">
    <source>
        <dbReference type="RuleBase" id="RU363120"/>
    </source>
</evidence>
<evidence type="ECO:0000313" key="4">
    <source>
        <dbReference type="EMBL" id="KAJ2786058.1"/>
    </source>
</evidence>
<proteinExistence type="inferred from homology"/>
<accession>A0A9W8HHM6</accession>
<evidence type="ECO:0000256" key="3">
    <source>
        <dbReference type="SAM" id="MobiDB-lite"/>
    </source>
</evidence>
<dbReference type="OrthoDB" id="5949865at2759"/>
<keyword evidence="5" id="KW-1185">Reference proteome</keyword>
<dbReference type="InterPro" id="IPR006760">
    <property type="entry name" value="Endosulphine"/>
</dbReference>
<sequence length="177" mass="18515">MLPAKQQKVDLSKLSEEEKVQFRKYGRLPTNKNVLKNRMKERKFFDSGDYALQKAGKGDDTGVAQVGHEHPSAETIHHPLVAGSSAPGAGTPAVETGSVAGSQEPRLEGQAEQVADVKAHPISSPLSTVPAGTAEVPPPGMAPLVEASAAPGGGPVPPPGLMRRVSQPAGMQYQVKK</sequence>
<comment type="similarity">
    <text evidence="1 2">Belongs to the endosulfine family.</text>
</comment>
<comment type="caution">
    <text evidence="4">The sequence shown here is derived from an EMBL/GenBank/DDBJ whole genome shotgun (WGS) entry which is preliminary data.</text>
</comment>
<organism evidence="4 5">
    <name type="scientific">Coemansia interrupta</name>
    <dbReference type="NCBI Taxonomy" id="1126814"/>
    <lineage>
        <taxon>Eukaryota</taxon>
        <taxon>Fungi</taxon>
        <taxon>Fungi incertae sedis</taxon>
        <taxon>Zoopagomycota</taxon>
        <taxon>Kickxellomycotina</taxon>
        <taxon>Kickxellomycetes</taxon>
        <taxon>Kickxellales</taxon>
        <taxon>Kickxellaceae</taxon>
        <taxon>Coemansia</taxon>
    </lineage>
</organism>
<dbReference type="GO" id="GO:0005737">
    <property type="term" value="C:cytoplasm"/>
    <property type="evidence" value="ECO:0007669"/>
    <property type="project" value="TreeGrafter"/>
</dbReference>
<feature type="compositionally biased region" description="Low complexity" evidence="3">
    <location>
        <begin position="82"/>
        <end position="93"/>
    </location>
</feature>
<comment type="function">
    <text evidence="2">Plays an essential role in initiation of the G0 program by preventing the degradation of specific nutrient-regulated mRNAs via the 5'-3' mRNA decay pathway.</text>
</comment>
<reference evidence="4" key="1">
    <citation type="submission" date="2022-07" db="EMBL/GenBank/DDBJ databases">
        <title>Phylogenomic reconstructions and comparative analyses of Kickxellomycotina fungi.</title>
        <authorList>
            <person name="Reynolds N.K."/>
            <person name="Stajich J.E."/>
            <person name="Barry K."/>
            <person name="Grigoriev I.V."/>
            <person name="Crous P."/>
            <person name="Smith M.E."/>
        </authorList>
    </citation>
    <scope>NUCLEOTIDE SEQUENCE</scope>
    <source>
        <strain evidence="4">BCRC 34489</strain>
    </source>
</reference>
<feature type="compositionally biased region" description="Basic and acidic residues" evidence="3">
    <location>
        <begin position="105"/>
        <end position="119"/>
    </location>
</feature>
<dbReference type="Pfam" id="PF04667">
    <property type="entry name" value="Endosulfine"/>
    <property type="match status" value="1"/>
</dbReference>
<dbReference type="AlphaFoldDB" id="A0A9W8HHM6"/>